<feature type="disulfide bond" evidence="2">
    <location>
        <begin position="210"/>
        <end position="259"/>
    </location>
</feature>
<sequence>MRRPVLAAMLAVLLILVVGCGADEGSSAPPSSAPRPTGTAPAATPYVSLGDSYAAGAGVLPVQADSPFLCQRSAINFAHLVAAQRRWPLTDVSCSGADTADLTTSQYFGIPPQLDALGPQTRLVTLMLGGNDENIFGGAIRSCGDAIADGPGVPAGSPCRDRYGSELAAPIDTTIYPALVDGLTRIRARAPNARVVIVGYPWILPPTQGCYPAMRVAPGDVPYLRGLQADLNDAVHRAAERTGVIFVDMSQVSQGHDACAGAARWIEPQEGTTARITVHPNARGHEAIAAQIVAALDR</sequence>
<comment type="caution">
    <text evidence="5">The sequence shown here is derived from an EMBL/GenBank/DDBJ whole genome shotgun (WGS) entry which is preliminary data.</text>
</comment>
<dbReference type="AlphaFoldDB" id="A0A3N4GRP8"/>
<feature type="active site" evidence="1">
    <location>
        <position position="279"/>
    </location>
</feature>
<name>A0A3N4GRP8_9ACTN</name>
<dbReference type="PANTHER" id="PTHR37981:SF1">
    <property type="entry name" value="SGNH HYDROLASE-TYPE ESTERASE DOMAIN-CONTAINING PROTEIN"/>
    <property type="match status" value="1"/>
</dbReference>
<dbReference type="CDD" id="cd01823">
    <property type="entry name" value="SEST_like"/>
    <property type="match status" value="1"/>
</dbReference>
<keyword evidence="5" id="KW-0378">Hydrolase</keyword>
<feature type="active site" description="Nucleophile" evidence="1">
    <location>
        <position position="52"/>
    </location>
</feature>
<dbReference type="RefSeq" id="WP_123925406.1">
    <property type="nucleotide sequence ID" value="NZ_JBPSDP010000009.1"/>
</dbReference>
<dbReference type="PROSITE" id="PS51257">
    <property type="entry name" value="PROKAR_LIPOPROTEIN"/>
    <property type="match status" value="1"/>
</dbReference>
<dbReference type="Proteomes" id="UP000267536">
    <property type="component" value="Unassembled WGS sequence"/>
</dbReference>
<dbReference type="InterPro" id="IPR037460">
    <property type="entry name" value="SEST-like"/>
</dbReference>
<feature type="signal peptide" evidence="3">
    <location>
        <begin position="1"/>
        <end position="22"/>
    </location>
</feature>
<dbReference type="GO" id="GO:0019433">
    <property type="term" value="P:triglyceride catabolic process"/>
    <property type="evidence" value="ECO:0007669"/>
    <property type="project" value="TreeGrafter"/>
</dbReference>
<dbReference type="PANTHER" id="PTHR37981">
    <property type="entry name" value="LIPASE 2"/>
    <property type="match status" value="1"/>
</dbReference>
<evidence type="ECO:0000256" key="2">
    <source>
        <dbReference type="PIRSR" id="PIRSR637460-2"/>
    </source>
</evidence>
<dbReference type="EMBL" id="RKMH01000002">
    <property type="protein sequence ID" value="RPA65623.1"/>
    <property type="molecule type" value="Genomic_DNA"/>
</dbReference>
<protein>
    <submittedName>
        <fullName evidence="5">SGNH/GDSL hydrolase family protein</fullName>
    </submittedName>
</protein>
<dbReference type="Gene3D" id="3.40.50.1110">
    <property type="entry name" value="SGNH hydrolase"/>
    <property type="match status" value="1"/>
</dbReference>
<evidence type="ECO:0000259" key="4">
    <source>
        <dbReference type="Pfam" id="PF13472"/>
    </source>
</evidence>
<proteinExistence type="predicted"/>
<evidence type="ECO:0000313" key="5">
    <source>
        <dbReference type="EMBL" id="RPA65623.1"/>
    </source>
</evidence>
<feature type="domain" description="SGNH hydrolase-type esterase" evidence="4">
    <location>
        <begin position="49"/>
        <end position="287"/>
    </location>
</feature>
<dbReference type="SUPFAM" id="SSF52266">
    <property type="entry name" value="SGNH hydrolase"/>
    <property type="match status" value="1"/>
</dbReference>
<keyword evidence="3" id="KW-0732">Signal</keyword>
<gene>
    <name evidence="5" type="ORF">EF294_02380</name>
</gene>
<feature type="disulfide bond" evidence="2">
    <location>
        <begin position="143"/>
        <end position="159"/>
    </location>
</feature>
<evidence type="ECO:0000256" key="1">
    <source>
        <dbReference type="PIRSR" id="PIRSR637460-1"/>
    </source>
</evidence>
<evidence type="ECO:0000313" key="6">
    <source>
        <dbReference type="Proteomes" id="UP000267536"/>
    </source>
</evidence>
<organism evidence="5 6">
    <name type="scientific">Gordonia oryzae</name>
    <dbReference type="NCBI Taxonomy" id="2487349"/>
    <lineage>
        <taxon>Bacteria</taxon>
        <taxon>Bacillati</taxon>
        <taxon>Actinomycetota</taxon>
        <taxon>Actinomycetes</taxon>
        <taxon>Mycobacteriales</taxon>
        <taxon>Gordoniaceae</taxon>
        <taxon>Gordonia</taxon>
    </lineage>
</organism>
<dbReference type="Pfam" id="PF13472">
    <property type="entry name" value="Lipase_GDSL_2"/>
    <property type="match status" value="1"/>
</dbReference>
<keyword evidence="2" id="KW-1015">Disulfide bond</keyword>
<dbReference type="InterPro" id="IPR036514">
    <property type="entry name" value="SGNH_hydro_sf"/>
</dbReference>
<keyword evidence="6" id="KW-1185">Reference proteome</keyword>
<dbReference type="GO" id="GO:0004806">
    <property type="term" value="F:triacylglycerol lipase activity"/>
    <property type="evidence" value="ECO:0007669"/>
    <property type="project" value="TreeGrafter"/>
</dbReference>
<dbReference type="InterPro" id="IPR013830">
    <property type="entry name" value="SGNH_hydro"/>
</dbReference>
<evidence type="ECO:0000256" key="3">
    <source>
        <dbReference type="SAM" id="SignalP"/>
    </source>
</evidence>
<feature type="chain" id="PRO_5018283929" evidence="3">
    <location>
        <begin position="23"/>
        <end position="298"/>
    </location>
</feature>
<reference evidence="5 6" key="1">
    <citation type="submission" date="2018-11" db="EMBL/GenBank/DDBJ databases">
        <title>Draft genome sequence of Gordonia sp. RS15-1S isolated from rice stems.</title>
        <authorList>
            <person name="Muangham S."/>
        </authorList>
    </citation>
    <scope>NUCLEOTIDE SEQUENCE [LARGE SCALE GENOMIC DNA]</scope>
    <source>
        <strain evidence="5 6">RS15-1S</strain>
    </source>
</reference>
<feature type="disulfide bond" evidence="2">
    <location>
        <begin position="70"/>
        <end position="94"/>
    </location>
</feature>
<accession>A0A3N4GRP8</accession>
<dbReference type="OrthoDB" id="5503950at2"/>